<protein>
    <recommendedName>
        <fullName evidence="4">At3g05675-like ankyrin-like domain-containing protein</fullName>
    </recommendedName>
</protein>
<dbReference type="UniPathway" id="UPA00143"/>
<dbReference type="PANTHER" id="PTHR31060:SF7">
    <property type="entry name" value="OS06G0129200 PROTEIN"/>
    <property type="match status" value="1"/>
</dbReference>
<sequence>MEPGGFGNGDPSYHRANGTKNVFVSAFCFATSVLTPCPPFGPELKISAQEQIEFMLGEDSDTLLITSEEEVKSAVRKGLSEIRSSFETTLSTLLIGMGQGPVIKESEAIILQRLNDLEWICNILPKMELMKDFVLMWVDISGYVLGVVEDEKLESQMWGLKLKLIELTGKVLDAVGYGTVILPAPSRVKLLKLWLPYIRKVKALLDLKSEAITGFAYKMDEDLCQSIEGTIVSFVLALPSNDQADILADWMKNEDCVSFPDLTEAFEIWCFRAKTAKRRLVEGLERTRNDSVTP</sequence>
<evidence type="ECO:0000256" key="1">
    <source>
        <dbReference type="ARBA" id="ARBA00002668"/>
    </source>
</evidence>
<dbReference type="AlphaFoldDB" id="A0A2I0HZT8"/>
<reference evidence="5 6" key="1">
    <citation type="submission" date="2017-11" db="EMBL/GenBank/DDBJ databases">
        <title>De-novo sequencing of pomegranate (Punica granatum L.) genome.</title>
        <authorList>
            <person name="Akparov Z."/>
            <person name="Amiraslanov A."/>
            <person name="Hajiyeva S."/>
            <person name="Abbasov M."/>
            <person name="Kaur K."/>
            <person name="Hamwieh A."/>
            <person name="Solovyev V."/>
            <person name="Salamov A."/>
            <person name="Braich B."/>
            <person name="Kosarev P."/>
            <person name="Mahmoud A."/>
            <person name="Hajiyev E."/>
            <person name="Babayeva S."/>
            <person name="Izzatullayeva V."/>
            <person name="Mammadov A."/>
            <person name="Mammadov A."/>
            <person name="Sharifova S."/>
            <person name="Ojaghi J."/>
            <person name="Eynullazada K."/>
            <person name="Bayramov B."/>
            <person name="Abdulazimova A."/>
            <person name="Shahmuradov I."/>
        </authorList>
    </citation>
    <scope>NUCLEOTIDE SEQUENCE [LARGE SCALE GENOMIC DNA]</scope>
    <source>
        <strain evidence="6">cv. AG2017</strain>
        <tissue evidence="5">Leaf</tissue>
    </source>
</reference>
<keyword evidence="6" id="KW-1185">Reference proteome</keyword>
<dbReference type="PANTHER" id="PTHR31060">
    <property type="entry name" value="OSJNBA0011J08.25 PROTEIN-RELATED"/>
    <property type="match status" value="1"/>
</dbReference>
<accession>A0A2I0HZT8</accession>
<comment type="function">
    <text evidence="1">May act as a substrate-specific adapter of an E3 ubiquitin-protein ligase complex (CUL3-RBX1-BTB) which mediates the ubiquitination and subsequent proteasomal degradation of target proteins.</text>
</comment>
<dbReference type="EMBL" id="PGOL01004705">
    <property type="protein sequence ID" value="PKI36746.1"/>
    <property type="molecule type" value="Genomic_DNA"/>
</dbReference>
<evidence type="ECO:0000256" key="2">
    <source>
        <dbReference type="ARBA" id="ARBA00004906"/>
    </source>
</evidence>
<comment type="pathway">
    <text evidence="2">Protein modification; protein ubiquitination.</text>
</comment>
<keyword evidence="3" id="KW-0833">Ubl conjugation pathway</keyword>
<dbReference type="Proteomes" id="UP000233551">
    <property type="component" value="Unassembled WGS sequence"/>
</dbReference>
<evidence type="ECO:0000259" key="4">
    <source>
        <dbReference type="Pfam" id="PF25553"/>
    </source>
</evidence>
<dbReference type="GO" id="GO:0016567">
    <property type="term" value="P:protein ubiquitination"/>
    <property type="evidence" value="ECO:0007669"/>
    <property type="project" value="UniProtKB-UniPathway"/>
</dbReference>
<organism evidence="5 6">
    <name type="scientific">Punica granatum</name>
    <name type="common">Pomegranate</name>
    <dbReference type="NCBI Taxonomy" id="22663"/>
    <lineage>
        <taxon>Eukaryota</taxon>
        <taxon>Viridiplantae</taxon>
        <taxon>Streptophyta</taxon>
        <taxon>Embryophyta</taxon>
        <taxon>Tracheophyta</taxon>
        <taxon>Spermatophyta</taxon>
        <taxon>Magnoliopsida</taxon>
        <taxon>eudicotyledons</taxon>
        <taxon>Gunneridae</taxon>
        <taxon>Pentapetalae</taxon>
        <taxon>rosids</taxon>
        <taxon>malvids</taxon>
        <taxon>Myrtales</taxon>
        <taxon>Lythraceae</taxon>
        <taxon>Punica</taxon>
    </lineage>
</organism>
<evidence type="ECO:0000313" key="5">
    <source>
        <dbReference type="EMBL" id="PKI36746.1"/>
    </source>
</evidence>
<gene>
    <name evidence="5" type="ORF">CRG98_042876</name>
</gene>
<evidence type="ECO:0000313" key="6">
    <source>
        <dbReference type="Proteomes" id="UP000233551"/>
    </source>
</evidence>
<comment type="caution">
    <text evidence="5">The sequence shown here is derived from an EMBL/GenBank/DDBJ whole genome shotgun (WGS) entry which is preliminary data.</text>
</comment>
<dbReference type="InterPro" id="IPR058039">
    <property type="entry name" value="At3g05675-like_ankyrin"/>
</dbReference>
<dbReference type="Pfam" id="PF25553">
    <property type="entry name" value="BTB-POZ_ANK-like"/>
    <property type="match status" value="1"/>
</dbReference>
<dbReference type="InterPro" id="IPR038920">
    <property type="entry name" value="At3g05675-like"/>
</dbReference>
<feature type="domain" description="At3g05675-like ankyrin-like" evidence="4">
    <location>
        <begin position="109"/>
        <end position="272"/>
    </location>
</feature>
<dbReference type="STRING" id="22663.A0A2I0HZT8"/>
<name>A0A2I0HZT8_PUNGR</name>
<proteinExistence type="predicted"/>
<evidence type="ECO:0000256" key="3">
    <source>
        <dbReference type="ARBA" id="ARBA00022786"/>
    </source>
</evidence>